<comment type="catalytic activity">
    <reaction evidence="6">
        <text>Preferential cleavage: (Ac)2-L-Lys-D-Ala-|-D-Ala. Also transpeptidation of peptidyl-alanyl moieties that are N-acyl substituents of D-alanine.</text>
        <dbReference type="EC" id="3.4.16.4"/>
    </reaction>
</comment>
<evidence type="ECO:0000256" key="5">
    <source>
        <dbReference type="ARBA" id="ARBA00023136"/>
    </source>
</evidence>
<dbReference type="Pfam" id="PF05223">
    <property type="entry name" value="MecA_N"/>
    <property type="match status" value="1"/>
</dbReference>
<evidence type="ECO:0000256" key="7">
    <source>
        <dbReference type="SAM" id="SignalP"/>
    </source>
</evidence>
<keyword evidence="12" id="KW-1185">Reference proteome</keyword>
<proteinExistence type="inferred from homology"/>
<feature type="chain" id="PRO_5036471329" description="serine-type D-Ala-D-Ala carboxypeptidase" evidence="7">
    <location>
        <begin position="21"/>
        <end position="679"/>
    </location>
</feature>
<comment type="pathway">
    <text evidence="2">Cell wall biogenesis; peptidoglycan biosynthesis.</text>
</comment>
<dbReference type="InterPro" id="IPR001460">
    <property type="entry name" value="PCN-bd_Tpept"/>
</dbReference>
<keyword evidence="5" id="KW-0472">Membrane</keyword>
<dbReference type="GO" id="GO:0071555">
    <property type="term" value="P:cell wall organization"/>
    <property type="evidence" value="ECO:0007669"/>
    <property type="project" value="TreeGrafter"/>
</dbReference>
<dbReference type="InterPro" id="IPR050515">
    <property type="entry name" value="Beta-lactam/transpept"/>
</dbReference>
<dbReference type="SUPFAM" id="SSF56519">
    <property type="entry name" value="Penicillin binding protein dimerisation domain"/>
    <property type="match status" value="1"/>
</dbReference>
<dbReference type="RefSeq" id="WP_222822771.1">
    <property type="nucleotide sequence ID" value="NZ_CP082237.1"/>
</dbReference>
<comment type="subcellular location">
    <subcellularLocation>
        <location evidence="1">Membrane</location>
    </subcellularLocation>
</comment>
<dbReference type="Gene3D" id="3.30.1390.30">
    <property type="entry name" value="Penicillin-binding protein 2a, domain 3"/>
    <property type="match status" value="1"/>
</dbReference>
<gene>
    <name evidence="11" type="ORF">HUR95_16165</name>
</gene>
<dbReference type="InterPro" id="IPR005311">
    <property type="entry name" value="PBP_dimer"/>
</dbReference>
<dbReference type="GO" id="GO:0005886">
    <property type="term" value="C:plasma membrane"/>
    <property type="evidence" value="ECO:0007669"/>
    <property type="project" value="TreeGrafter"/>
</dbReference>
<evidence type="ECO:0000259" key="8">
    <source>
        <dbReference type="Pfam" id="PF00905"/>
    </source>
</evidence>
<keyword evidence="7" id="KW-0732">Signal</keyword>
<dbReference type="InterPro" id="IPR032710">
    <property type="entry name" value="NTF2-like_dom_sf"/>
</dbReference>
<dbReference type="AlphaFoldDB" id="A0A8X8I4C6"/>
<feature type="signal peptide" evidence="7">
    <location>
        <begin position="1"/>
        <end position="20"/>
    </location>
</feature>
<reference evidence="11 12" key="1">
    <citation type="journal article" date="2020" name="Extremophiles">
        <title>Genomic analysis of Caldalkalibacillus thermarum TA2.A1 reveals aerobic alkaliphilic metabolism and evolutionary hallmarks linking alkaliphilic bacteria and plant life.</title>
        <authorList>
            <person name="de Jong S.I."/>
            <person name="van den Broek M.A."/>
            <person name="Merkel A.Y."/>
            <person name="de la Torre Cortes P."/>
            <person name="Kalamorz F."/>
            <person name="Cook G.M."/>
            <person name="van Loosdrecht M.C.M."/>
            <person name="McMillan D.G.G."/>
        </authorList>
    </citation>
    <scope>NUCLEOTIDE SEQUENCE [LARGE SCALE GENOMIC DNA]</scope>
    <source>
        <strain evidence="11 12">TA2.A1</strain>
    </source>
</reference>
<dbReference type="PANTHER" id="PTHR30627">
    <property type="entry name" value="PEPTIDOGLYCAN D,D-TRANSPEPTIDASE"/>
    <property type="match status" value="1"/>
</dbReference>
<dbReference type="InterPro" id="IPR012338">
    <property type="entry name" value="Beta-lactam/transpept-like"/>
</dbReference>
<dbReference type="InterPro" id="IPR007887">
    <property type="entry name" value="MecA_N"/>
</dbReference>
<dbReference type="SUPFAM" id="SSF56601">
    <property type="entry name" value="beta-lactamase/transpeptidase-like"/>
    <property type="match status" value="1"/>
</dbReference>
<feature type="domain" description="Penicillin-binding protein transpeptidase" evidence="8">
    <location>
        <begin position="358"/>
        <end position="669"/>
    </location>
</feature>
<evidence type="ECO:0000256" key="4">
    <source>
        <dbReference type="ARBA" id="ARBA00012448"/>
    </source>
</evidence>
<evidence type="ECO:0000313" key="11">
    <source>
        <dbReference type="EMBL" id="QZT33732.1"/>
    </source>
</evidence>
<name>A0A8X8I4C6_CALTT</name>
<dbReference type="Gene3D" id="3.90.1310.10">
    <property type="entry name" value="Penicillin-binding protein 2a (Domain 2)"/>
    <property type="match status" value="1"/>
</dbReference>
<dbReference type="InterPro" id="IPR036138">
    <property type="entry name" value="PBP_dimer_sf"/>
</dbReference>
<dbReference type="PANTHER" id="PTHR30627:SF25">
    <property type="entry name" value="PENICILLIN-BINDING PROTEIN 3"/>
    <property type="match status" value="1"/>
</dbReference>
<dbReference type="GO" id="GO:0046677">
    <property type="term" value="P:response to antibiotic"/>
    <property type="evidence" value="ECO:0007669"/>
    <property type="project" value="InterPro"/>
</dbReference>
<organism evidence="11 12">
    <name type="scientific">Caldalkalibacillus thermarum (strain TA2.A1)</name>
    <dbReference type="NCBI Taxonomy" id="986075"/>
    <lineage>
        <taxon>Bacteria</taxon>
        <taxon>Bacillati</taxon>
        <taxon>Bacillota</taxon>
        <taxon>Bacilli</taxon>
        <taxon>Bacillales</taxon>
        <taxon>Bacillaceae</taxon>
        <taxon>Caldalkalibacillus</taxon>
    </lineage>
</organism>
<dbReference type="KEGG" id="cthu:HUR95_16165"/>
<dbReference type="Gene3D" id="3.40.710.10">
    <property type="entry name" value="DD-peptidase/beta-lactamase superfamily"/>
    <property type="match status" value="1"/>
</dbReference>
<dbReference type="EMBL" id="CP082237">
    <property type="protein sequence ID" value="QZT33732.1"/>
    <property type="molecule type" value="Genomic_DNA"/>
</dbReference>
<feature type="domain" description="NTF2-like N-terminal transpeptidase" evidence="10">
    <location>
        <begin position="24"/>
        <end position="147"/>
    </location>
</feature>
<dbReference type="GO" id="GO:0071972">
    <property type="term" value="F:peptidoglycan L,D-transpeptidase activity"/>
    <property type="evidence" value="ECO:0007669"/>
    <property type="project" value="TreeGrafter"/>
</dbReference>
<evidence type="ECO:0000256" key="1">
    <source>
        <dbReference type="ARBA" id="ARBA00004370"/>
    </source>
</evidence>
<comment type="similarity">
    <text evidence="3">Belongs to the transpeptidase family.</text>
</comment>
<dbReference type="Proteomes" id="UP000825179">
    <property type="component" value="Chromosome"/>
</dbReference>
<evidence type="ECO:0000256" key="3">
    <source>
        <dbReference type="ARBA" id="ARBA00007171"/>
    </source>
</evidence>
<dbReference type="Pfam" id="PF00905">
    <property type="entry name" value="Transpeptidase"/>
    <property type="match status" value="1"/>
</dbReference>
<dbReference type="SUPFAM" id="SSF54427">
    <property type="entry name" value="NTF2-like"/>
    <property type="match status" value="1"/>
</dbReference>
<evidence type="ECO:0000259" key="10">
    <source>
        <dbReference type="Pfam" id="PF05223"/>
    </source>
</evidence>
<evidence type="ECO:0000256" key="6">
    <source>
        <dbReference type="ARBA" id="ARBA00034000"/>
    </source>
</evidence>
<sequence length="679" mass="75630">MRLVYFAVAALLFLAAGCSADEVTPEETFDHYVSLWESGQFAVMYDLLSTEAKAVYDRDYVVERYENIYDGIGANSLQVRPSYPEEAEMDEDGQVRFPFSVTMNTVAGEVRFEHTVTLVQEQDEETGEKRWGIVWDPSMIFPQLEGEDKVRVEILEAHRGEIVDRNGIGLAINGTLGSVGVVPARLEEGEDLDQALEQLAKELGLSVDRIKQELDASWVQPDWFVPLATIAKDDEEKKTRLLSIKGVMIQDTPGRVYPHKESAAHLTGYIQPLTAEEWEELREKGYRQTDWIGKTGVEQWFEERLRGKHGAIIYTTDENNNRKEIIAQQDPVHGENITLTIDIRLQEELYRQLEGEAGTAVAIHPRTGEILALVNSPAYDPNLFIVGLSPEQWQAWSEDPAKPLFNRFNQAYPPGFAFKPVTAAIALEEGVISPEETIHVSGLRWQPDASWGQYHVTRVTDPGQPVDLTQAMAYSDNIYFAHAALKLGQEAFKRGAEAFGFGTPLPLDVPVTVSRLSNEEKQWDDVQLAVSGFGQGEVMISPLHLAIAYTPFLNQGDLVAPRLELNGESTLWKEQIISPATADLIRQTLIEVVEHPQGTGRGARLAGRTIGGKTGTAELKASLNEKGKEYGWFVAFDADQEQVLVVMMIEGVEDKGGSAYVVPKVRKVLDAYLQSLSVQ</sequence>
<accession>A0A8X8I4C6</accession>
<dbReference type="Gene3D" id="3.10.450.100">
    <property type="entry name" value="NTF2-like, domain 1"/>
    <property type="match status" value="1"/>
</dbReference>
<evidence type="ECO:0000256" key="2">
    <source>
        <dbReference type="ARBA" id="ARBA00004752"/>
    </source>
</evidence>
<dbReference type="GO" id="GO:0009002">
    <property type="term" value="F:serine-type D-Ala-D-Ala carboxypeptidase activity"/>
    <property type="evidence" value="ECO:0007669"/>
    <property type="project" value="UniProtKB-EC"/>
</dbReference>
<dbReference type="Pfam" id="PF03717">
    <property type="entry name" value="PBP_dimer"/>
    <property type="match status" value="1"/>
</dbReference>
<dbReference type="EC" id="3.4.16.4" evidence="4"/>
<protein>
    <recommendedName>
        <fullName evidence="4">serine-type D-Ala-D-Ala carboxypeptidase</fullName>
        <ecNumber evidence="4">3.4.16.4</ecNumber>
    </recommendedName>
</protein>
<dbReference type="GO" id="GO:0008658">
    <property type="term" value="F:penicillin binding"/>
    <property type="evidence" value="ECO:0007669"/>
    <property type="project" value="InterPro"/>
</dbReference>
<dbReference type="PROSITE" id="PS51257">
    <property type="entry name" value="PROKAR_LIPOPROTEIN"/>
    <property type="match status" value="1"/>
</dbReference>
<evidence type="ECO:0000313" key="12">
    <source>
        <dbReference type="Proteomes" id="UP000825179"/>
    </source>
</evidence>
<evidence type="ECO:0000259" key="9">
    <source>
        <dbReference type="Pfam" id="PF03717"/>
    </source>
</evidence>
<feature type="domain" description="Penicillin-binding protein dimerisation" evidence="9">
    <location>
        <begin position="156"/>
        <end position="322"/>
    </location>
</feature>